<dbReference type="RefSeq" id="WP_085750747.1">
    <property type="nucleotide sequence ID" value="NZ_BSPR01000023.1"/>
</dbReference>
<evidence type="ECO:0000256" key="7">
    <source>
        <dbReference type="ARBA" id="ARBA00023237"/>
    </source>
</evidence>
<dbReference type="GO" id="GO:1990281">
    <property type="term" value="C:efflux pump complex"/>
    <property type="evidence" value="ECO:0007669"/>
    <property type="project" value="TreeGrafter"/>
</dbReference>
<dbReference type="KEGG" id="rgu:A4W93_11510"/>
<proteinExistence type="inferred from homology"/>
<evidence type="ECO:0000256" key="2">
    <source>
        <dbReference type="ARBA" id="ARBA00007613"/>
    </source>
</evidence>
<dbReference type="Pfam" id="PF02321">
    <property type="entry name" value="OEP"/>
    <property type="match status" value="1"/>
</dbReference>
<keyword evidence="6" id="KW-0472">Membrane</keyword>
<protein>
    <submittedName>
        <fullName evidence="8">Uncharacterized protein</fullName>
    </submittedName>
</protein>
<evidence type="ECO:0000256" key="6">
    <source>
        <dbReference type="ARBA" id="ARBA00023136"/>
    </source>
</evidence>
<keyword evidence="5" id="KW-0812">Transmembrane</keyword>
<keyword evidence="3" id="KW-0813">Transport</keyword>
<dbReference type="PANTHER" id="PTHR30026">
    <property type="entry name" value="OUTER MEMBRANE PROTEIN TOLC"/>
    <property type="match status" value="1"/>
</dbReference>
<dbReference type="GO" id="GO:0015288">
    <property type="term" value="F:porin activity"/>
    <property type="evidence" value="ECO:0007669"/>
    <property type="project" value="TreeGrafter"/>
</dbReference>
<evidence type="ECO:0000256" key="4">
    <source>
        <dbReference type="ARBA" id="ARBA00022452"/>
    </source>
</evidence>
<reference evidence="8 9" key="1">
    <citation type="submission" date="2016-04" db="EMBL/GenBank/DDBJ databases">
        <title>Complete genome sequence of natural rubber-degrading, novel Gram-negative bacterium, Rhizobacter gummiphilus strain NS21.</title>
        <authorList>
            <person name="Tabata M."/>
            <person name="Kasai D."/>
            <person name="Fukuda M."/>
        </authorList>
    </citation>
    <scope>NUCLEOTIDE SEQUENCE [LARGE SCALE GENOMIC DNA]</scope>
    <source>
        <strain evidence="8 9">NS21</strain>
    </source>
</reference>
<dbReference type="GO" id="GO:0009279">
    <property type="term" value="C:cell outer membrane"/>
    <property type="evidence" value="ECO:0007669"/>
    <property type="project" value="UniProtKB-SubCell"/>
</dbReference>
<comment type="subcellular location">
    <subcellularLocation>
        <location evidence="1">Cell outer membrane</location>
    </subcellularLocation>
</comment>
<sequence length="448" mass="48977">MNRSLPRLTRLCGVLAAACIAWPAAARCLDDEIIVEARIGSGKEAVPTTAQGPRMDIHGLVKEAIRRSHAIGAAKLLAEAAADDAEEQRVARYPRVDVGGTLGRSGSMVEGYPDQVGNQARGGLTVTMPLYDGGRISRLTEWRSQLAEAARLGELTAEEQIGLQTVSLVLERGRYRVQGQVYQQYARKMSCLVQALETIVSADKGRASELVQARKTEQQAELARVQTDSAIKQIEVRLRRFVGDALPADDAIPNGLLALPDLRQLLEEAERSSEIAAMTAQAEASDRYARAVVAGQRPQVSASVTGSKVKGIDNQSSYFAGLSINIPLYNAGNDYSASAARKRADAARLQRADALEARKFRMAEVHEQASAAFDRARRTVGIVRDSDKVRNYTLQQWQQLGKRSLFDVMSSESEHYNMRIAYVNSLYDGQQATAMMWSLGLGVLSRLQ</sequence>
<evidence type="ECO:0000256" key="3">
    <source>
        <dbReference type="ARBA" id="ARBA00022448"/>
    </source>
</evidence>
<dbReference type="SUPFAM" id="SSF56954">
    <property type="entry name" value="Outer membrane efflux proteins (OEP)"/>
    <property type="match status" value="1"/>
</dbReference>
<dbReference type="AlphaFoldDB" id="A0A1W6L816"/>
<evidence type="ECO:0000256" key="5">
    <source>
        <dbReference type="ARBA" id="ARBA00022692"/>
    </source>
</evidence>
<evidence type="ECO:0000256" key="1">
    <source>
        <dbReference type="ARBA" id="ARBA00004442"/>
    </source>
</evidence>
<dbReference type="InterPro" id="IPR003423">
    <property type="entry name" value="OMP_efflux"/>
</dbReference>
<keyword evidence="7" id="KW-0998">Cell outer membrane</keyword>
<keyword evidence="9" id="KW-1185">Reference proteome</keyword>
<dbReference type="STRING" id="946333.A4W93_11510"/>
<dbReference type="OrthoDB" id="8683954at2"/>
<evidence type="ECO:0000313" key="8">
    <source>
        <dbReference type="EMBL" id="ARN20469.1"/>
    </source>
</evidence>
<evidence type="ECO:0000313" key="9">
    <source>
        <dbReference type="Proteomes" id="UP000193427"/>
    </source>
</evidence>
<dbReference type="PANTHER" id="PTHR30026:SF20">
    <property type="entry name" value="OUTER MEMBRANE PROTEIN TOLC"/>
    <property type="match status" value="1"/>
</dbReference>
<name>A0A1W6L816_9BURK</name>
<gene>
    <name evidence="8" type="ORF">A4W93_11510</name>
</gene>
<dbReference type="Proteomes" id="UP000193427">
    <property type="component" value="Chromosome"/>
</dbReference>
<keyword evidence="4" id="KW-1134">Transmembrane beta strand</keyword>
<dbReference type="Gene3D" id="1.20.1600.10">
    <property type="entry name" value="Outer membrane efflux proteins (OEP)"/>
    <property type="match status" value="1"/>
</dbReference>
<organism evidence="8 9">
    <name type="scientific">Piscinibacter gummiphilus</name>
    <dbReference type="NCBI Taxonomy" id="946333"/>
    <lineage>
        <taxon>Bacteria</taxon>
        <taxon>Pseudomonadati</taxon>
        <taxon>Pseudomonadota</taxon>
        <taxon>Betaproteobacteria</taxon>
        <taxon>Burkholderiales</taxon>
        <taxon>Sphaerotilaceae</taxon>
        <taxon>Piscinibacter</taxon>
    </lineage>
</organism>
<accession>A0A1W6L816</accession>
<dbReference type="GO" id="GO:0015562">
    <property type="term" value="F:efflux transmembrane transporter activity"/>
    <property type="evidence" value="ECO:0007669"/>
    <property type="project" value="InterPro"/>
</dbReference>
<dbReference type="InterPro" id="IPR051906">
    <property type="entry name" value="TolC-like"/>
</dbReference>
<dbReference type="EMBL" id="CP015118">
    <property type="protein sequence ID" value="ARN20469.1"/>
    <property type="molecule type" value="Genomic_DNA"/>
</dbReference>
<comment type="similarity">
    <text evidence="2">Belongs to the outer membrane factor (OMF) (TC 1.B.17) family.</text>
</comment>